<proteinExistence type="predicted"/>
<gene>
    <name evidence="7" type="ORF">LECACI_7A003239</name>
</gene>
<protein>
    <submittedName>
        <fullName evidence="7">Aspartic protease pep1</fullName>
    </submittedName>
</protein>
<feature type="region of interest" description="Disordered" evidence="5">
    <location>
        <begin position="837"/>
        <end position="858"/>
    </location>
</feature>
<dbReference type="Gene3D" id="4.10.1000.10">
    <property type="entry name" value="Zinc finger, CCCH-type"/>
    <property type="match status" value="1"/>
</dbReference>
<feature type="region of interest" description="Disordered" evidence="5">
    <location>
        <begin position="303"/>
        <end position="350"/>
    </location>
</feature>
<dbReference type="EMBL" id="CAVMBE010000015">
    <property type="protein sequence ID" value="CAK3949284.1"/>
    <property type="molecule type" value="Genomic_DNA"/>
</dbReference>
<reference evidence="7" key="1">
    <citation type="submission" date="2023-11" db="EMBL/GenBank/DDBJ databases">
        <authorList>
            <person name="Alioto T."/>
            <person name="Alioto T."/>
            <person name="Gomez Garrido J."/>
        </authorList>
    </citation>
    <scope>NUCLEOTIDE SEQUENCE</scope>
</reference>
<dbReference type="GO" id="GO:0008233">
    <property type="term" value="F:peptidase activity"/>
    <property type="evidence" value="ECO:0007669"/>
    <property type="project" value="UniProtKB-KW"/>
</dbReference>
<feature type="region of interest" description="Disordered" evidence="5">
    <location>
        <begin position="159"/>
        <end position="198"/>
    </location>
</feature>
<comment type="caution">
    <text evidence="7">The sequence shown here is derived from an EMBL/GenBank/DDBJ whole genome shotgun (WGS) entry which is preliminary data.</text>
</comment>
<feature type="region of interest" description="Disordered" evidence="5">
    <location>
        <begin position="765"/>
        <end position="824"/>
    </location>
</feature>
<keyword evidence="7" id="KW-0645">Protease</keyword>
<feature type="compositionally biased region" description="Low complexity" evidence="5">
    <location>
        <begin position="656"/>
        <end position="669"/>
    </location>
</feature>
<keyword evidence="8" id="KW-1185">Reference proteome</keyword>
<evidence type="ECO:0000256" key="5">
    <source>
        <dbReference type="SAM" id="MobiDB-lite"/>
    </source>
</evidence>
<evidence type="ECO:0000256" key="3">
    <source>
        <dbReference type="ARBA" id="ARBA00022833"/>
    </source>
</evidence>
<evidence type="ECO:0000313" key="8">
    <source>
        <dbReference type="Proteomes" id="UP001296104"/>
    </source>
</evidence>
<dbReference type="GO" id="GO:0006508">
    <property type="term" value="P:proteolysis"/>
    <property type="evidence" value="ECO:0007669"/>
    <property type="project" value="UniProtKB-KW"/>
</dbReference>
<feature type="domain" description="C3H1-type" evidence="6">
    <location>
        <begin position="1012"/>
        <end position="1039"/>
    </location>
</feature>
<evidence type="ECO:0000259" key="6">
    <source>
        <dbReference type="PROSITE" id="PS50103"/>
    </source>
</evidence>
<accession>A0AAI8YWE9</accession>
<dbReference type="Pfam" id="PF00642">
    <property type="entry name" value="zf-CCCH"/>
    <property type="match status" value="1"/>
</dbReference>
<evidence type="ECO:0000256" key="1">
    <source>
        <dbReference type="ARBA" id="ARBA00022723"/>
    </source>
</evidence>
<dbReference type="Proteomes" id="UP001296104">
    <property type="component" value="Unassembled WGS sequence"/>
</dbReference>
<dbReference type="AlphaFoldDB" id="A0AAI8YWE9"/>
<keyword evidence="1 4" id="KW-0479">Metal-binding</keyword>
<organism evidence="7 8">
    <name type="scientific">Lecanosticta acicola</name>
    <dbReference type="NCBI Taxonomy" id="111012"/>
    <lineage>
        <taxon>Eukaryota</taxon>
        <taxon>Fungi</taxon>
        <taxon>Dikarya</taxon>
        <taxon>Ascomycota</taxon>
        <taxon>Pezizomycotina</taxon>
        <taxon>Dothideomycetes</taxon>
        <taxon>Dothideomycetidae</taxon>
        <taxon>Mycosphaerellales</taxon>
        <taxon>Mycosphaerellaceae</taxon>
        <taxon>Lecanosticta</taxon>
    </lineage>
</organism>
<feature type="region of interest" description="Disordered" evidence="5">
    <location>
        <begin position="520"/>
        <end position="614"/>
    </location>
</feature>
<feature type="compositionally biased region" description="Basic and acidic residues" evidence="5">
    <location>
        <begin position="340"/>
        <end position="350"/>
    </location>
</feature>
<keyword evidence="3 4" id="KW-0862">Zinc</keyword>
<feature type="region of interest" description="Disordered" evidence="5">
    <location>
        <begin position="637"/>
        <end position="716"/>
    </location>
</feature>
<feature type="region of interest" description="Disordered" evidence="5">
    <location>
        <begin position="49"/>
        <end position="101"/>
    </location>
</feature>
<dbReference type="InterPro" id="IPR036855">
    <property type="entry name" value="Znf_CCCH_sf"/>
</dbReference>
<feature type="region of interest" description="Disordered" evidence="5">
    <location>
        <begin position="122"/>
        <end position="142"/>
    </location>
</feature>
<dbReference type="InterPro" id="IPR000571">
    <property type="entry name" value="Znf_CCCH"/>
</dbReference>
<feature type="compositionally biased region" description="Basic and acidic residues" evidence="5">
    <location>
        <begin position="685"/>
        <end position="708"/>
    </location>
</feature>
<feature type="region of interest" description="Disordered" evidence="5">
    <location>
        <begin position="980"/>
        <end position="1013"/>
    </location>
</feature>
<feature type="compositionally biased region" description="Polar residues" evidence="5">
    <location>
        <begin position="50"/>
        <end position="86"/>
    </location>
</feature>
<evidence type="ECO:0000256" key="4">
    <source>
        <dbReference type="PROSITE-ProRule" id="PRU00723"/>
    </source>
</evidence>
<evidence type="ECO:0000256" key="2">
    <source>
        <dbReference type="ARBA" id="ARBA00022771"/>
    </source>
</evidence>
<dbReference type="GO" id="GO:0008270">
    <property type="term" value="F:zinc ion binding"/>
    <property type="evidence" value="ECO:0007669"/>
    <property type="project" value="UniProtKB-KW"/>
</dbReference>
<feature type="compositionally biased region" description="Acidic residues" evidence="5">
    <location>
        <begin position="317"/>
        <end position="333"/>
    </location>
</feature>
<feature type="compositionally biased region" description="Low complexity" evidence="5">
    <location>
        <begin position="536"/>
        <end position="551"/>
    </location>
</feature>
<dbReference type="SUPFAM" id="SSF90229">
    <property type="entry name" value="CCCH zinc finger"/>
    <property type="match status" value="1"/>
</dbReference>
<feature type="zinc finger region" description="C3H1-type" evidence="4">
    <location>
        <begin position="1012"/>
        <end position="1039"/>
    </location>
</feature>
<dbReference type="SMART" id="SM00356">
    <property type="entry name" value="ZnF_C3H1"/>
    <property type="match status" value="1"/>
</dbReference>
<name>A0AAI8YWE9_9PEZI</name>
<feature type="compositionally biased region" description="Acidic residues" evidence="5">
    <location>
        <begin position="771"/>
        <end position="782"/>
    </location>
</feature>
<evidence type="ECO:0000313" key="7">
    <source>
        <dbReference type="EMBL" id="CAK3949284.1"/>
    </source>
</evidence>
<keyword evidence="2 4" id="KW-0863">Zinc-finger</keyword>
<feature type="compositionally biased region" description="Basic and acidic residues" evidence="5">
    <location>
        <begin position="520"/>
        <end position="534"/>
    </location>
</feature>
<dbReference type="PROSITE" id="PS50103">
    <property type="entry name" value="ZF_C3H1"/>
    <property type="match status" value="1"/>
</dbReference>
<keyword evidence="7" id="KW-0378">Hydrolase</keyword>
<sequence>MDSGGNNNGFANNSMFADSQQFNAYDNLSLFQNGVDSTFTDASWGVNASDYPNQNQSRGQQSAPSWQQNANHLSAQSANPGYSGQASPYGRPITQSPAPYAQNAFNNLGAQQNFQYRQQQYDPSLGKRPSNNGQNFNLPMHGYNSPVPNSGTITPQALNRPAPPSPFPGNPYGGSAYQPNYGYLPPNRPQSTNPQARPVDGRALAASIPQGSDSGMFSVIDLNGLSQATSSERMGNFVNVGKEALEFDCSRSAVPAYVPRKSRNELRTLAGNNPNALAKIGKKPKVYSSYNRPLLTSDVAGAQRVLDEQSSPSSDETSSDDDVSEYSDDDEASDSPLPAKRPDNPKGGIEHDTIKALWRSKRKSLDGDTVRRCLVDFWELIKTVRDRWKSDSAAYAEAEEKKRTGELPLLQSRVKDGRDMIEVAFRTALKHGHRGIVELLAENVALVFLCYQFLLDRLKAEDCNGSLSRAILETMSTFTTLTKSKLEKIHLDKILPRVQKKGDAKTQHWVKKILSNAETASKEAADKAAQKEPGKSSSTTRDGPSSSSAKKGGSETVAGVKRPATATLGDGTASKKAAIGMTKPTASTSASKISGVVKKPPAPEGNKPTSTAGSTAIKKTVTAASKSSGFFSSLQSAAKKPGTSIADKAMPSGVKTSATRSAGATGSSAPKPAFSFAETMANLAKPKEEKPKPKLEKEVPQETPEERAKRLRKEQRRKLHVQFKRDDELVSIKYFTHDPEEDIGHDSSQMRDVADVGGEGRMLKQQHHMDIDDEDDMAEESEELRKHKPPTLVDFSGVDKEERKRNYAPYGGGELEPVSAERAKRDQYESNNLIVFYTDPSQIPPNPKEPAEPYNGDQVDTIKYLGAPEERYAARARARIAPTNGLFSDYGQGTVAQPTAAPGSDITSILATLQQNSQAQTTYQQQPQAAPVMGQPYMGGQPQQTAQGLGGLDLAAILASLQPNNQQQASYGAAGAPSMNFFPPQPQMFGAASAGTGQDQEDEASKKAKNPNYKTKTCRFWEQGKCQKGDACSYLHETK</sequence>